<gene>
    <name evidence="1" type="ORF">QJV39_06665</name>
</gene>
<reference evidence="1 2" key="1">
    <citation type="submission" date="2023-05" db="EMBL/GenBank/DDBJ databases">
        <title>A Combination of Whole Genome Sequencing and Metagenomics Reveals Diversity of Listeria spp. in Soil Collected from the Nantahala National Forest.</title>
        <authorList>
            <person name="Wang J."/>
            <person name="Schamp C.N."/>
            <person name="Hudson L.K."/>
            <person name="Chaggar H.K."/>
            <person name="Bryan D.W."/>
            <person name="Radosevich M."/>
            <person name="Denes T.G."/>
        </authorList>
    </citation>
    <scope>NUCLEOTIDE SEQUENCE [LARGE SCALE GENOMIC DNA]</scope>
    <source>
        <strain evidence="1 2">UTK S2-0009</strain>
    </source>
</reference>
<proteinExistence type="predicted"/>
<dbReference type="RefSeq" id="WP_311174759.1">
    <property type="nucleotide sequence ID" value="NZ_CP156021.1"/>
</dbReference>
<comment type="caution">
    <text evidence="1">The sequence shown here is derived from an EMBL/GenBank/DDBJ whole genome shotgun (WGS) entry which is preliminary data.</text>
</comment>
<organism evidence="1 2">
    <name type="scientific">Listeria swaminathanii</name>
    <dbReference type="NCBI Taxonomy" id="2713501"/>
    <lineage>
        <taxon>Bacteria</taxon>
        <taxon>Bacillati</taxon>
        <taxon>Bacillota</taxon>
        <taxon>Bacilli</taxon>
        <taxon>Bacillales</taxon>
        <taxon>Listeriaceae</taxon>
        <taxon>Listeria</taxon>
    </lineage>
</organism>
<evidence type="ECO:0000313" key="2">
    <source>
        <dbReference type="Proteomes" id="UP001267344"/>
    </source>
</evidence>
<dbReference type="GeneID" id="93238248"/>
<evidence type="ECO:0000313" key="1">
    <source>
        <dbReference type="EMBL" id="MDT0096395.1"/>
    </source>
</evidence>
<keyword evidence="2" id="KW-1185">Reference proteome</keyword>
<dbReference type="Proteomes" id="UP001267344">
    <property type="component" value="Unassembled WGS sequence"/>
</dbReference>
<dbReference type="EMBL" id="JASBAG010000001">
    <property type="protein sequence ID" value="MDT0096395.1"/>
    <property type="molecule type" value="Genomic_DNA"/>
</dbReference>
<accession>A0ABU2IFE7</accession>
<protein>
    <submittedName>
        <fullName evidence="1">Uncharacterized protein</fullName>
    </submittedName>
</protein>
<sequence>MKKLKRLTTEQSFEYYLSSLNMLGMHTTNLSDEELEYKIFEEWAIDYPAALSQYTREVLIDNDIIDRDLSLLSKQLQTKLFELDGGVLWNAKALKTTPEWKEVLRLSDEIKELIHQKWTDEELAYLLGK</sequence>
<name>A0ABU2IFE7_9LIST</name>